<evidence type="ECO:0000256" key="1">
    <source>
        <dbReference type="SAM" id="Phobius"/>
    </source>
</evidence>
<keyword evidence="4" id="KW-1185">Reference proteome</keyword>
<dbReference type="RefSeq" id="WP_099105096.1">
    <property type="nucleotide sequence ID" value="NZ_JAATJF010000001.1"/>
</dbReference>
<reference evidence="3 4" key="1">
    <citation type="submission" date="2017-10" db="EMBL/GenBank/DDBJ databases">
        <title>The draft genome sequence of Lewinella marina KCTC 32374.</title>
        <authorList>
            <person name="Wang K."/>
        </authorList>
    </citation>
    <scope>NUCLEOTIDE SEQUENCE [LARGE SCALE GENOMIC DNA]</scope>
    <source>
        <strain evidence="3 4">MKG-38</strain>
    </source>
</reference>
<dbReference type="Pfam" id="PF26002">
    <property type="entry name" value="Beta-barrel_AprE"/>
    <property type="match status" value="1"/>
</dbReference>
<feature type="domain" description="AprE-like beta-barrel" evidence="2">
    <location>
        <begin position="276"/>
        <end position="361"/>
    </location>
</feature>
<organism evidence="3 4">
    <name type="scientific">Neolewinella marina</name>
    <dbReference type="NCBI Taxonomy" id="438751"/>
    <lineage>
        <taxon>Bacteria</taxon>
        <taxon>Pseudomonadati</taxon>
        <taxon>Bacteroidota</taxon>
        <taxon>Saprospiria</taxon>
        <taxon>Saprospirales</taxon>
        <taxon>Lewinellaceae</taxon>
        <taxon>Neolewinella</taxon>
    </lineage>
</organism>
<comment type="caution">
    <text evidence="3">The sequence shown here is derived from an EMBL/GenBank/DDBJ whole genome shotgun (WGS) entry which is preliminary data.</text>
</comment>
<keyword evidence="1" id="KW-0812">Transmembrane</keyword>
<proteinExistence type="predicted"/>
<evidence type="ECO:0000313" key="4">
    <source>
        <dbReference type="Proteomes" id="UP000226437"/>
    </source>
</evidence>
<dbReference type="OrthoDB" id="594147at2"/>
<dbReference type="Gene3D" id="2.40.30.170">
    <property type="match status" value="1"/>
</dbReference>
<keyword evidence="1" id="KW-1133">Transmembrane helix</keyword>
<dbReference type="Proteomes" id="UP000226437">
    <property type="component" value="Unassembled WGS sequence"/>
</dbReference>
<accession>A0A2G0CJJ7</accession>
<dbReference type="PANTHER" id="PTHR30386">
    <property type="entry name" value="MEMBRANE FUSION SUBUNIT OF EMRAB-TOLC MULTIDRUG EFFLUX PUMP"/>
    <property type="match status" value="1"/>
</dbReference>
<dbReference type="PANTHER" id="PTHR30386:SF28">
    <property type="entry name" value="EXPORTED PROTEIN"/>
    <property type="match status" value="1"/>
</dbReference>
<evidence type="ECO:0000259" key="2">
    <source>
        <dbReference type="Pfam" id="PF26002"/>
    </source>
</evidence>
<gene>
    <name evidence="3" type="ORF">CGL56_03490</name>
</gene>
<dbReference type="InterPro" id="IPR058982">
    <property type="entry name" value="Beta-barrel_AprE"/>
</dbReference>
<dbReference type="InterPro" id="IPR050739">
    <property type="entry name" value="MFP"/>
</dbReference>
<feature type="transmembrane region" description="Helical" evidence="1">
    <location>
        <begin position="30"/>
        <end position="49"/>
    </location>
</feature>
<sequence>MKKDTPPLIPFPEIQGVEGLCARHGRSGRWIYLTVVAALLLAAAALPLIHVDVNARSRGMLRPGNSLSPVTAAVSGQVVGTRLEENRQVCAGDTLLWLSTGELSTEAAHLQQQLTERRELLADLHRLDPAAGAPYPTLRTALYQRDYREYRRRLAAATLKRDHADRQLSRQRTLLESGSVARAEVEQAGYERDLLDGQIRQLTEQQDHDWTQDRQRLRRETADLRRALDQLKERERQYVVVAPLDGQLTQTGGLQPGTFVAAGQALAQVSPDGELRAEVYVGPADIGLLREGLPVRLQLDAFDYQQWGLAAATLTEISTDVTEFDGGAAFRVLCTLSENELRLRNGYRGTLRKGMTLTAHFTLARRSLFQLLHDRVDDWFNPQFH</sequence>
<evidence type="ECO:0000313" key="3">
    <source>
        <dbReference type="EMBL" id="PHL00118.1"/>
    </source>
</evidence>
<keyword evidence="1" id="KW-0472">Membrane</keyword>
<dbReference type="AlphaFoldDB" id="A0A2G0CJJ7"/>
<dbReference type="EMBL" id="PDLO01000001">
    <property type="protein sequence ID" value="PHL00118.1"/>
    <property type="molecule type" value="Genomic_DNA"/>
</dbReference>
<name>A0A2G0CJJ7_9BACT</name>
<protein>
    <recommendedName>
        <fullName evidence="2">AprE-like beta-barrel domain-containing protein</fullName>
    </recommendedName>
</protein>